<evidence type="ECO:0000313" key="3">
    <source>
        <dbReference type="Proteomes" id="UP000007798"/>
    </source>
</evidence>
<dbReference type="PROSITE" id="PS50097">
    <property type="entry name" value="BTB"/>
    <property type="match status" value="1"/>
</dbReference>
<evidence type="ECO:0000313" key="2">
    <source>
        <dbReference type="EMBL" id="EDW73777.1"/>
    </source>
</evidence>
<dbReference type="Proteomes" id="UP000007798">
    <property type="component" value="Unassembled WGS sequence"/>
</dbReference>
<dbReference type="SUPFAM" id="SSF54695">
    <property type="entry name" value="POZ domain"/>
    <property type="match status" value="1"/>
</dbReference>
<protein>
    <recommendedName>
        <fullName evidence="1">BTB domain-containing protein</fullName>
    </recommendedName>
</protein>
<dbReference type="EMBL" id="CH963848">
    <property type="protein sequence ID" value="EDW73777.1"/>
    <property type="molecule type" value="Genomic_DNA"/>
</dbReference>
<dbReference type="HOGENOM" id="CLU_644476_0_0_1"/>
<accession>B4MNT8</accession>
<organism evidence="2 3">
    <name type="scientific">Drosophila willistoni</name>
    <name type="common">Fruit fly</name>
    <dbReference type="NCBI Taxonomy" id="7260"/>
    <lineage>
        <taxon>Eukaryota</taxon>
        <taxon>Metazoa</taxon>
        <taxon>Ecdysozoa</taxon>
        <taxon>Arthropoda</taxon>
        <taxon>Hexapoda</taxon>
        <taxon>Insecta</taxon>
        <taxon>Pterygota</taxon>
        <taxon>Neoptera</taxon>
        <taxon>Endopterygota</taxon>
        <taxon>Diptera</taxon>
        <taxon>Brachycera</taxon>
        <taxon>Muscomorpha</taxon>
        <taxon>Ephydroidea</taxon>
        <taxon>Drosophilidae</taxon>
        <taxon>Drosophila</taxon>
        <taxon>Sophophora</taxon>
    </lineage>
</organism>
<name>B4MNT8_DROWI</name>
<dbReference type="PhylomeDB" id="B4MNT8"/>
<dbReference type="PANTHER" id="PTHR24413">
    <property type="entry name" value="SPECKLE-TYPE POZ PROTEIN"/>
    <property type="match status" value="1"/>
</dbReference>
<dbReference type="AlphaFoldDB" id="B4MNT8"/>
<dbReference type="FunCoup" id="B4MNT8">
    <property type="interactions" value="61"/>
</dbReference>
<evidence type="ECO:0000259" key="1">
    <source>
        <dbReference type="PROSITE" id="PS50097"/>
    </source>
</evidence>
<dbReference type="OMA" id="MRCCVNN"/>
<gene>
    <name evidence="2" type="primary">Dwil\GK19642</name>
    <name evidence="2" type="ORF">Dwil_GK19642</name>
</gene>
<dbReference type="STRING" id="7260.B4MNT8"/>
<dbReference type="CDD" id="cd18186">
    <property type="entry name" value="BTB_POZ_ZBTB_KLHL-like"/>
    <property type="match status" value="1"/>
</dbReference>
<dbReference type="SMART" id="SM00225">
    <property type="entry name" value="BTB"/>
    <property type="match status" value="1"/>
</dbReference>
<dbReference type="Pfam" id="PF00651">
    <property type="entry name" value="BTB"/>
    <property type="match status" value="1"/>
</dbReference>
<keyword evidence="3" id="KW-1185">Reference proteome</keyword>
<dbReference type="Gene3D" id="3.30.710.10">
    <property type="entry name" value="Potassium Channel Kv1.1, Chain A"/>
    <property type="match status" value="1"/>
</dbReference>
<reference evidence="2 3" key="1">
    <citation type="journal article" date="2007" name="Nature">
        <title>Evolution of genes and genomes on the Drosophila phylogeny.</title>
        <authorList>
            <consortium name="Drosophila 12 Genomes Consortium"/>
            <person name="Clark A.G."/>
            <person name="Eisen M.B."/>
            <person name="Smith D.R."/>
            <person name="Bergman C.M."/>
            <person name="Oliver B."/>
            <person name="Markow T.A."/>
            <person name="Kaufman T.C."/>
            <person name="Kellis M."/>
            <person name="Gelbart W."/>
            <person name="Iyer V.N."/>
            <person name="Pollard D.A."/>
            <person name="Sackton T.B."/>
            <person name="Larracuente A.M."/>
            <person name="Singh N.D."/>
            <person name="Abad J.P."/>
            <person name="Abt D.N."/>
            <person name="Adryan B."/>
            <person name="Aguade M."/>
            <person name="Akashi H."/>
            <person name="Anderson W.W."/>
            <person name="Aquadro C.F."/>
            <person name="Ardell D.H."/>
            <person name="Arguello R."/>
            <person name="Artieri C.G."/>
            <person name="Barbash D.A."/>
            <person name="Barker D."/>
            <person name="Barsanti P."/>
            <person name="Batterham P."/>
            <person name="Batzoglou S."/>
            <person name="Begun D."/>
            <person name="Bhutkar A."/>
            <person name="Blanco E."/>
            <person name="Bosak S.A."/>
            <person name="Bradley R.K."/>
            <person name="Brand A.D."/>
            <person name="Brent M.R."/>
            <person name="Brooks A.N."/>
            <person name="Brown R.H."/>
            <person name="Butlin R.K."/>
            <person name="Caggese C."/>
            <person name="Calvi B.R."/>
            <person name="Bernardo de Carvalho A."/>
            <person name="Caspi A."/>
            <person name="Castrezana S."/>
            <person name="Celniker S.E."/>
            <person name="Chang J.L."/>
            <person name="Chapple C."/>
            <person name="Chatterji S."/>
            <person name="Chinwalla A."/>
            <person name="Civetta A."/>
            <person name="Clifton S.W."/>
            <person name="Comeron J.M."/>
            <person name="Costello J.C."/>
            <person name="Coyne J.A."/>
            <person name="Daub J."/>
            <person name="David R.G."/>
            <person name="Delcher A.L."/>
            <person name="Delehaunty K."/>
            <person name="Do C.B."/>
            <person name="Ebling H."/>
            <person name="Edwards K."/>
            <person name="Eickbush T."/>
            <person name="Evans J.D."/>
            <person name="Filipski A."/>
            <person name="Findeiss S."/>
            <person name="Freyhult E."/>
            <person name="Fulton L."/>
            <person name="Fulton R."/>
            <person name="Garcia A.C."/>
            <person name="Gardiner A."/>
            <person name="Garfield D.A."/>
            <person name="Garvin B.E."/>
            <person name="Gibson G."/>
            <person name="Gilbert D."/>
            <person name="Gnerre S."/>
            <person name="Godfrey J."/>
            <person name="Good R."/>
            <person name="Gotea V."/>
            <person name="Gravely B."/>
            <person name="Greenberg A.J."/>
            <person name="Griffiths-Jones S."/>
            <person name="Gross S."/>
            <person name="Guigo R."/>
            <person name="Gustafson E.A."/>
            <person name="Haerty W."/>
            <person name="Hahn M.W."/>
            <person name="Halligan D.L."/>
            <person name="Halpern A.L."/>
            <person name="Halter G.M."/>
            <person name="Han M.V."/>
            <person name="Heger A."/>
            <person name="Hillier L."/>
            <person name="Hinrichs A.S."/>
            <person name="Holmes I."/>
            <person name="Hoskins R.A."/>
            <person name="Hubisz M.J."/>
            <person name="Hultmark D."/>
            <person name="Huntley M.A."/>
            <person name="Jaffe D.B."/>
            <person name="Jagadeeshan S."/>
            <person name="Jeck W.R."/>
            <person name="Johnson J."/>
            <person name="Jones C.D."/>
            <person name="Jordan W.C."/>
            <person name="Karpen G.H."/>
            <person name="Kataoka E."/>
            <person name="Keightley P.D."/>
            <person name="Kheradpour P."/>
            <person name="Kirkness E.F."/>
            <person name="Koerich L.B."/>
            <person name="Kristiansen K."/>
            <person name="Kudrna D."/>
            <person name="Kulathinal R.J."/>
            <person name="Kumar S."/>
            <person name="Kwok R."/>
            <person name="Lander E."/>
            <person name="Langley C.H."/>
            <person name="Lapoint R."/>
            <person name="Lazzaro B.P."/>
            <person name="Lee S.J."/>
            <person name="Levesque L."/>
            <person name="Li R."/>
            <person name="Lin C.F."/>
            <person name="Lin M.F."/>
            <person name="Lindblad-Toh K."/>
            <person name="Llopart A."/>
            <person name="Long M."/>
            <person name="Low L."/>
            <person name="Lozovsky E."/>
            <person name="Lu J."/>
            <person name="Luo M."/>
            <person name="Machado C.A."/>
            <person name="Makalowski W."/>
            <person name="Marzo M."/>
            <person name="Matsuda M."/>
            <person name="Matzkin L."/>
            <person name="McAllister B."/>
            <person name="McBride C.S."/>
            <person name="McKernan B."/>
            <person name="McKernan K."/>
            <person name="Mendez-Lago M."/>
            <person name="Minx P."/>
            <person name="Mollenhauer M.U."/>
            <person name="Montooth K."/>
            <person name="Mount S.M."/>
            <person name="Mu X."/>
            <person name="Myers E."/>
            <person name="Negre B."/>
            <person name="Newfeld S."/>
            <person name="Nielsen R."/>
            <person name="Noor M.A."/>
            <person name="O'Grady P."/>
            <person name="Pachter L."/>
            <person name="Papaceit M."/>
            <person name="Parisi M.J."/>
            <person name="Parisi M."/>
            <person name="Parts L."/>
            <person name="Pedersen J.S."/>
            <person name="Pesole G."/>
            <person name="Phillippy A.M."/>
            <person name="Ponting C.P."/>
            <person name="Pop M."/>
            <person name="Porcelli D."/>
            <person name="Powell J.R."/>
            <person name="Prohaska S."/>
            <person name="Pruitt K."/>
            <person name="Puig M."/>
            <person name="Quesneville H."/>
            <person name="Ram K.R."/>
            <person name="Rand D."/>
            <person name="Rasmussen M.D."/>
            <person name="Reed L.K."/>
            <person name="Reenan R."/>
            <person name="Reily A."/>
            <person name="Remington K.A."/>
            <person name="Rieger T.T."/>
            <person name="Ritchie M.G."/>
            <person name="Robin C."/>
            <person name="Rogers Y.H."/>
            <person name="Rohde C."/>
            <person name="Rozas J."/>
            <person name="Rubenfield M.J."/>
            <person name="Ruiz A."/>
            <person name="Russo S."/>
            <person name="Salzberg S.L."/>
            <person name="Sanchez-Gracia A."/>
            <person name="Saranga D.J."/>
            <person name="Sato H."/>
            <person name="Schaeffer S.W."/>
            <person name="Schatz M.C."/>
            <person name="Schlenke T."/>
            <person name="Schwartz R."/>
            <person name="Segarra C."/>
            <person name="Singh R.S."/>
            <person name="Sirot L."/>
            <person name="Sirota M."/>
            <person name="Sisneros N.B."/>
            <person name="Smith C.D."/>
            <person name="Smith T.F."/>
            <person name="Spieth J."/>
            <person name="Stage D.E."/>
            <person name="Stark A."/>
            <person name="Stephan W."/>
            <person name="Strausberg R.L."/>
            <person name="Strempel S."/>
            <person name="Sturgill D."/>
            <person name="Sutton G."/>
            <person name="Sutton G.G."/>
            <person name="Tao W."/>
            <person name="Teichmann S."/>
            <person name="Tobari Y.N."/>
            <person name="Tomimura Y."/>
            <person name="Tsolas J.M."/>
            <person name="Valente V.L."/>
            <person name="Venter E."/>
            <person name="Venter J.C."/>
            <person name="Vicario S."/>
            <person name="Vieira F.G."/>
            <person name="Vilella A.J."/>
            <person name="Villasante A."/>
            <person name="Walenz B."/>
            <person name="Wang J."/>
            <person name="Wasserman M."/>
            <person name="Watts T."/>
            <person name="Wilson D."/>
            <person name="Wilson R.K."/>
            <person name="Wing R.A."/>
            <person name="Wolfner M.F."/>
            <person name="Wong A."/>
            <person name="Wong G.K."/>
            <person name="Wu C.I."/>
            <person name="Wu G."/>
            <person name="Yamamoto D."/>
            <person name="Yang H.P."/>
            <person name="Yang S.P."/>
            <person name="Yorke J.A."/>
            <person name="Yoshida K."/>
            <person name="Zdobnov E."/>
            <person name="Zhang P."/>
            <person name="Zhang Y."/>
            <person name="Zimin A.V."/>
            <person name="Baldwin J."/>
            <person name="Abdouelleil A."/>
            <person name="Abdulkadir J."/>
            <person name="Abebe A."/>
            <person name="Abera B."/>
            <person name="Abreu J."/>
            <person name="Acer S.C."/>
            <person name="Aftuck L."/>
            <person name="Alexander A."/>
            <person name="An P."/>
            <person name="Anderson E."/>
            <person name="Anderson S."/>
            <person name="Arachi H."/>
            <person name="Azer M."/>
            <person name="Bachantsang P."/>
            <person name="Barry A."/>
            <person name="Bayul T."/>
            <person name="Berlin A."/>
            <person name="Bessette D."/>
            <person name="Bloom T."/>
            <person name="Blye J."/>
            <person name="Boguslavskiy L."/>
            <person name="Bonnet C."/>
            <person name="Boukhgalter B."/>
            <person name="Bourzgui I."/>
            <person name="Brown A."/>
            <person name="Cahill P."/>
            <person name="Channer S."/>
            <person name="Cheshatsang Y."/>
            <person name="Chuda L."/>
            <person name="Citroen M."/>
            <person name="Collymore A."/>
            <person name="Cooke P."/>
            <person name="Costello M."/>
            <person name="D'Aco K."/>
            <person name="Daza R."/>
            <person name="De Haan G."/>
            <person name="DeGray S."/>
            <person name="DeMaso C."/>
            <person name="Dhargay N."/>
            <person name="Dooley K."/>
            <person name="Dooley E."/>
            <person name="Doricent M."/>
            <person name="Dorje P."/>
            <person name="Dorjee K."/>
            <person name="Dupes A."/>
            <person name="Elong R."/>
            <person name="Falk J."/>
            <person name="Farina A."/>
            <person name="Faro S."/>
            <person name="Ferguson D."/>
            <person name="Fisher S."/>
            <person name="Foley C.D."/>
            <person name="Franke A."/>
            <person name="Friedrich D."/>
            <person name="Gadbois L."/>
            <person name="Gearin G."/>
            <person name="Gearin C.R."/>
            <person name="Giannoukos G."/>
            <person name="Goode T."/>
            <person name="Graham J."/>
            <person name="Grandbois E."/>
            <person name="Grewal S."/>
            <person name="Gyaltsen K."/>
            <person name="Hafez N."/>
            <person name="Hagos B."/>
            <person name="Hall J."/>
            <person name="Henson C."/>
            <person name="Hollinger A."/>
            <person name="Honan T."/>
            <person name="Huard M.D."/>
            <person name="Hughes L."/>
            <person name="Hurhula B."/>
            <person name="Husby M.E."/>
            <person name="Kamat A."/>
            <person name="Kanga B."/>
            <person name="Kashin S."/>
            <person name="Khazanovich D."/>
            <person name="Kisner P."/>
            <person name="Lance K."/>
            <person name="Lara M."/>
            <person name="Lee W."/>
            <person name="Lennon N."/>
            <person name="Letendre F."/>
            <person name="LeVine R."/>
            <person name="Lipovsky A."/>
            <person name="Liu X."/>
            <person name="Liu J."/>
            <person name="Liu S."/>
            <person name="Lokyitsang T."/>
            <person name="Lokyitsang Y."/>
            <person name="Lubonja R."/>
            <person name="Lui A."/>
            <person name="MacDonald P."/>
            <person name="Magnisalis V."/>
            <person name="Maru K."/>
            <person name="Matthews C."/>
            <person name="McCusker W."/>
            <person name="McDonough S."/>
            <person name="Mehta T."/>
            <person name="Meldrim J."/>
            <person name="Meneus L."/>
            <person name="Mihai O."/>
            <person name="Mihalev A."/>
            <person name="Mihova T."/>
            <person name="Mittelman R."/>
            <person name="Mlenga V."/>
            <person name="Montmayeur A."/>
            <person name="Mulrain L."/>
            <person name="Navidi A."/>
            <person name="Naylor J."/>
            <person name="Negash T."/>
            <person name="Nguyen T."/>
            <person name="Nguyen N."/>
            <person name="Nicol R."/>
            <person name="Norbu C."/>
            <person name="Norbu N."/>
            <person name="Novod N."/>
            <person name="O'Neill B."/>
            <person name="Osman S."/>
            <person name="Markiewicz E."/>
            <person name="Oyono O.L."/>
            <person name="Patti C."/>
            <person name="Phunkhang P."/>
            <person name="Pierre F."/>
            <person name="Priest M."/>
            <person name="Raghuraman S."/>
            <person name="Rege F."/>
            <person name="Reyes R."/>
            <person name="Rise C."/>
            <person name="Rogov P."/>
            <person name="Ross K."/>
            <person name="Ryan E."/>
            <person name="Settipalli S."/>
            <person name="Shea T."/>
            <person name="Sherpa N."/>
            <person name="Shi L."/>
            <person name="Shih D."/>
            <person name="Sparrow T."/>
            <person name="Spaulding J."/>
            <person name="Stalker J."/>
            <person name="Stange-Thomann N."/>
            <person name="Stavropoulos S."/>
            <person name="Stone C."/>
            <person name="Strader C."/>
            <person name="Tesfaye S."/>
            <person name="Thomson T."/>
            <person name="Thoulutsang Y."/>
            <person name="Thoulutsang D."/>
            <person name="Topham K."/>
            <person name="Topping I."/>
            <person name="Tsamla T."/>
            <person name="Vassiliev H."/>
            <person name="Vo A."/>
            <person name="Wangchuk T."/>
            <person name="Wangdi T."/>
            <person name="Weiand M."/>
            <person name="Wilkinson J."/>
            <person name="Wilson A."/>
            <person name="Yadav S."/>
            <person name="Young G."/>
            <person name="Yu Q."/>
            <person name="Zembek L."/>
            <person name="Zhong D."/>
            <person name="Zimmer A."/>
            <person name="Zwirko Z."/>
            <person name="Jaffe D.B."/>
            <person name="Alvarez P."/>
            <person name="Brockman W."/>
            <person name="Butler J."/>
            <person name="Chin C."/>
            <person name="Gnerre S."/>
            <person name="Grabherr M."/>
            <person name="Kleber M."/>
            <person name="Mauceli E."/>
            <person name="MacCallum I."/>
        </authorList>
    </citation>
    <scope>NUCLEOTIDE SEQUENCE [LARGE SCALE GENOMIC DNA]</scope>
    <source>
        <strain evidence="3">Tucson 14030-0811.24</strain>
    </source>
</reference>
<sequence>MSNCSAVQLAVAHQQEQANVGNLLGRRYAKLLHAEKYTDCVFHVTDEEIKCHKLILCAASPVFEAMFYGPLQDHGQDNQIEIDDISAEIFKVLVEYIYTGSVDWNGLELLACIELYYAAEKYLMDQLIADSLVAITRKLRFSNILPALELSVCMGLDGLLEVCMTFFMRCCVNNSQYMSYLKEHYVHVAKECVKSIIAACKEPYKLLIWYVYEWTQRECEQLGLAAADMDDLGGATKCWPANSSNPSVTAATPSPVVLVERCYYKACRPFTVEAESPVWRLRLKCSRFISLMGLVLNSRLTPNPPGNLSHVQIQLPLEYRENLRLDLCELPAEGEEGPVTRPVWSHTIKNQTTKYNCDLNLNWSREEACILTPDLLYEIQLRWDGAAYGAEYPCSLQSCQSNDQTIRFIDGSDGSLVKGLRYANLV</sequence>
<dbReference type="OrthoDB" id="624345at2759"/>
<proteinExistence type="predicted"/>
<dbReference type="eggNOG" id="ENOG502TB5I">
    <property type="taxonomic scope" value="Eukaryota"/>
</dbReference>
<dbReference type="InterPro" id="IPR011333">
    <property type="entry name" value="SKP1/BTB/POZ_sf"/>
</dbReference>
<dbReference type="InParanoid" id="B4MNT8"/>
<dbReference type="KEGG" id="dwi:6639859"/>
<dbReference type="InterPro" id="IPR000210">
    <property type="entry name" value="BTB/POZ_dom"/>
</dbReference>
<feature type="domain" description="BTB" evidence="1">
    <location>
        <begin position="38"/>
        <end position="106"/>
    </location>
</feature>